<dbReference type="EMBL" id="AHNZ02000369">
    <property type="protein sequence ID" value="EMO05798.1"/>
    <property type="molecule type" value="Genomic_DNA"/>
</dbReference>
<gene>
    <name evidence="2" type="ORF">LEP1GSC116_0268</name>
</gene>
<accession>M6RYC4</accession>
<reference evidence="2 3" key="1">
    <citation type="submission" date="2013-01" db="EMBL/GenBank/DDBJ databases">
        <authorList>
            <person name="Harkins D.M."/>
            <person name="Durkin A.S."/>
            <person name="Brinkac L.M."/>
            <person name="Haft D.H."/>
            <person name="Selengut J.D."/>
            <person name="Sanka R."/>
            <person name="DePew J."/>
            <person name="Purushe J."/>
            <person name="Picardeau M."/>
            <person name="Werts C."/>
            <person name="Goarant C."/>
            <person name="Vinetz J.M."/>
            <person name="Sutton G.G."/>
            <person name="Nierman W.C."/>
            <person name="Fouts D.E."/>
        </authorList>
    </citation>
    <scope>NUCLEOTIDE SEQUENCE [LARGE SCALE GENOMIC DNA]</scope>
    <source>
        <strain evidence="2 3">Verdun HP</strain>
    </source>
</reference>
<proteinExistence type="predicted"/>
<evidence type="ECO:0000313" key="2">
    <source>
        <dbReference type="EMBL" id="EMO05798.1"/>
    </source>
</evidence>
<sequence>MSNCQAISNPLKEPKKFYFIIKLIIVFSFKIYLIEFLYISIDL</sequence>
<feature type="transmembrane region" description="Helical" evidence="1">
    <location>
        <begin position="17"/>
        <end position="41"/>
    </location>
</feature>
<comment type="caution">
    <text evidence="2">The sequence shown here is derived from an EMBL/GenBank/DDBJ whole genome shotgun (WGS) entry which is preliminary data.</text>
</comment>
<keyword evidence="1" id="KW-0472">Membrane</keyword>
<dbReference type="Proteomes" id="UP000012092">
    <property type="component" value="Unassembled WGS sequence"/>
</dbReference>
<keyword evidence="1" id="KW-1133">Transmembrane helix</keyword>
<organism evidence="2 3">
    <name type="scientific">Leptospira interrogans serovar Icterohaemorrhagiae str. Verdun HP</name>
    <dbReference type="NCBI Taxonomy" id="1049910"/>
    <lineage>
        <taxon>Bacteria</taxon>
        <taxon>Pseudomonadati</taxon>
        <taxon>Spirochaetota</taxon>
        <taxon>Spirochaetia</taxon>
        <taxon>Leptospirales</taxon>
        <taxon>Leptospiraceae</taxon>
        <taxon>Leptospira</taxon>
    </lineage>
</organism>
<dbReference type="AlphaFoldDB" id="M6RYC4"/>
<keyword evidence="1" id="KW-0812">Transmembrane</keyword>
<evidence type="ECO:0000256" key="1">
    <source>
        <dbReference type="SAM" id="Phobius"/>
    </source>
</evidence>
<evidence type="ECO:0000313" key="3">
    <source>
        <dbReference type="Proteomes" id="UP000012092"/>
    </source>
</evidence>
<name>M6RYC4_LEPIR</name>
<protein>
    <submittedName>
        <fullName evidence="2">Uncharacterized protein</fullName>
    </submittedName>
</protein>